<dbReference type="InterPro" id="IPR017972">
    <property type="entry name" value="Cyt_P450_CS"/>
</dbReference>
<dbReference type="SUPFAM" id="SSF48264">
    <property type="entry name" value="Cytochrome P450"/>
    <property type="match status" value="1"/>
</dbReference>
<evidence type="ECO:0000256" key="3">
    <source>
        <dbReference type="ARBA" id="ARBA00022617"/>
    </source>
</evidence>
<sequence length="435" mass="47487">MNARRAVRWTLQHGLARRVLTRAARQGDPQALLIMDADTRAHPYALHDTVRAAGPLLRGRLSWVSTNHAACKEVLRSDDFRTGPPETPLSGLVARLAEWSAGQHVLHPVEPPSLLAVDGEQHARYRRLVSRVFSARAVEALRGDVTHTAGRLLDELAASTTSEVDLVERYATLLPLTVISDILGVPEADRPQVLTFGAGAAPSLDVGLSWSEFSHVDTSLRAFDAWLGTHLQRLRENPGTDLLSQLVVATDDGRRLSEDELRATAGLLLAAGFETTVNLIGSGTELLLRHPDQLARLRAEPERWGNAVEEVLRHESPVQVTARVAVRDTSVQGVAVRKGHLVATMLAGANRDPAVFTDPHVFDVDRANAREHLSFSAGRHFCLGAALARIEGEVGLRALFERFPDLALAPGAQRRPTRVLRGWERLPVRLGTLVG</sequence>
<dbReference type="PROSITE" id="PS00086">
    <property type="entry name" value="CYTOCHROME_P450"/>
    <property type="match status" value="1"/>
</dbReference>
<comment type="cofactor">
    <cofactor evidence="1">
        <name>heme</name>
        <dbReference type="ChEBI" id="CHEBI:30413"/>
    </cofactor>
</comment>
<dbReference type="Proteomes" id="UP001164965">
    <property type="component" value="Chromosome"/>
</dbReference>
<dbReference type="InterPro" id="IPR036396">
    <property type="entry name" value="Cyt_P450_sf"/>
</dbReference>
<keyword evidence="7 8" id="KW-0503">Monooxygenase</keyword>
<dbReference type="Pfam" id="PF00067">
    <property type="entry name" value="p450"/>
    <property type="match status" value="1"/>
</dbReference>
<proteinExistence type="inferred from homology"/>
<dbReference type="InterPro" id="IPR001128">
    <property type="entry name" value="Cyt_P450"/>
</dbReference>
<organism evidence="9 10">
    <name type="scientific">Rhodococcus antarcticus</name>
    <dbReference type="NCBI Taxonomy" id="2987751"/>
    <lineage>
        <taxon>Bacteria</taxon>
        <taxon>Bacillati</taxon>
        <taxon>Actinomycetota</taxon>
        <taxon>Actinomycetes</taxon>
        <taxon>Mycobacteriales</taxon>
        <taxon>Nocardiaceae</taxon>
        <taxon>Rhodococcus</taxon>
    </lineage>
</organism>
<evidence type="ECO:0000256" key="5">
    <source>
        <dbReference type="ARBA" id="ARBA00023002"/>
    </source>
</evidence>
<reference evidence="9" key="1">
    <citation type="submission" date="2022-10" db="EMBL/GenBank/DDBJ databases">
        <title>Rhodococcus sp.75.</title>
        <authorList>
            <person name="Sun M."/>
        </authorList>
    </citation>
    <scope>NUCLEOTIDE SEQUENCE</scope>
    <source>
        <strain evidence="9">75</strain>
    </source>
</reference>
<dbReference type="EMBL" id="CP110615">
    <property type="protein sequence ID" value="UZJ25687.1"/>
    <property type="molecule type" value="Genomic_DNA"/>
</dbReference>
<dbReference type="Gene3D" id="1.10.630.10">
    <property type="entry name" value="Cytochrome P450"/>
    <property type="match status" value="1"/>
</dbReference>
<dbReference type="PANTHER" id="PTHR46696">
    <property type="entry name" value="P450, PUTATIVE (EUROFUNG)-RELATED"/>
    <property type="match status" value="1"/>
</dbReference>
<evidence type="ECO:0000256" key="1">
    <source>
        <dbReference type="ARBA" id="ARBA00001971"/>
    </source>
</evidence>
<accession>A0ABY6P215</accession>
<evidence type="ECO:0000256" key="6">
    <source>
        <dbReference type="ARBA" id="ARBA00023004"/>
    </source>
</evidence>
<keyword evidence="5 8" id="KW-0560">Oxidoreductase</keyword>
<dbReference type="InterPro" id="IPR002397">
    <property type="entry name" value="Cyt_P450_B"/>
</dbReference>
<evidence type="ECO:0000256" key="7">
    <source>
        <dbReference type="ARBA" id="ARBA00023033"/>
    </source>
</evidence>
<keyword evidence="6 8" id="KW-0408">Iron</keyword>
<comment type="similarity">
    <text evidence="2 8">Belongs to the cytochrome P450 family.</text>
</comment>
<gene>
    <name evidence="9" type="ORF">RHODO2019_04340</name>
</gene>
<keyword evidence="3 8" id="KW-0349">Heme</keyword>
<evidence type="ECO:0000313" key="10">
    <source>
        <dbReference type="Proteomes" id="UP001164965"/>
    </source>
</evidence>
<dbReference type="RefSeq" id="WP_265383791.1">
    <property type="nucleotide sequence ID" value="NZ_CP110615.1"/>
</dbReference>
<dbReference type="PANTHER" id="PTHR46696:SF4">
    <property type="entry name" value="BIOTIN BIOSYNTHESIS CYTOCHROME P450"/>
    <property type="match status" value="1"/>
</dbReference>
<evidence type="ECO:0000256" key="2">
    <source>
        <dbReference type="ARBA" id="ARBA00010617"/>
    </source>
</evidence>
<evidence type="ECO:0000256" key="8">
    <source>
        <dbReference type="RuleBase" id="RU000461"/>
    </source>
</evidence>
<name>A0ABY6P215_9NOCA</name>
<evidence type="ECO:0000256" key="4">
    <source>
        <dbReference type="ARBA" id="ARBA00022723"/>
    </source>
</evidence>
<dbReference type="CDD" id="cd20625">
    <property type="entry name" value="CYP164-like"/>
    <property type="match status" value="1"/>
</dbReference>
<evidence type="ECO:0000313" key="9">
    <source>
        <dbReference type="EMBL" id="UZJ25687.1"/>
    </source>
</evidence>
<dbReference type="PRINTS" id="PR00359">
    <property type="entry name" value="BP450"/>
</dbReference>
<keyword evidence="10" id="KW-1185">Reference proteome</keyword>
<keyword evidence="4 8" id="KW-0479">Metal-binding</keyword>
<protein>
    <submittedName>
        <fullName evidence="9">Cytochrome P450</fullName>
    </submittedName>
</protein>